<dbReference type="Proteomes" id="UP000078292">
    <property type="component" value="Unassembled WGS sequence"/>
</dbReference>
<comment type="caution">
    <text evidence="2">The sequence shown here is derived from an EMBL/GenBank/DDBJ whole genome shotgun (WGS) entry which is preliminary data.</text>
</comment>
<dbReference type="InterPro" id="IPR038330">
    <property type="entry name" value="TspO/MBR-related_sf"/>
</dbReference>
<name>A0A1B7LZ32_9MICC</name>
<dbReference type="Gene3D" id="1.20.1260.100">
    <property type="entry name" value="TspO/MBR protein"/>
    <property type="match status" value="1"/>
</dbReference>
<keyword evidence="1" id="KW-1133">Transmembrane helix</keyword>
<dbReference type="EMBL" id="LXEY01000019">
    <property type="protein sequence ID" value="OAV60674.1"/>
    <property type="molecule type" value="Genomic_DNA"/>
</dbReference>
<proteinExistence type="predicted"/>
<feature type="transmembrane region" description="Helical" evidence="1">
    <location>
        <begin position="85"/>
        <end position="102"/>
    </location>
</feature>
<feature type="transmembrane region" description="Helical" evidence="1">
    <location>
        <begin position="108"/>
        <end position="129"/>
    </location>
</feature>
<evidence type="ECO:0008006" key="4">
    <source>
        <dbReference type="Google" id="ProtNLM"/>
    </source>
</evidence>
<protein>
    <recommendedName>
        <fullName evidence="4">Tryptophan-rich sensory protein</fullName>
    </recommendedName>
</protein>
<feature type="transmembrane region" description="Helical" evidence="1">
    <location>
        <begin position="229"/>
        <end position="248"/>
    </location>
</feature>
<dbReference type="PANTHER" id="PTHR33802">
    <property type="entry name" value="SI:CH211-161H7.5-RELATED"/>
    <property type="match status" value="1"/>
</dbReference>
<organism evidence="2 3">
    <name type="scientific">Enteractinococcus helveticum</name>
    <dbReference type="NCBI Taxonomy" id="1837282"/>
    <lineage>
        <taxon>Bacteria</taxon>
        <taxon>Bacillati</taxon>
        <taxon>Actinomycetota</taxon>
        <taxon>Actinomycetes</taxon>
        <taxon>Micrococcales</taxon>
        <taxon>Micrococcaceae</taxon>
    </lineage>
</organism>
<gene>
    <name evidence="2" type="ORF">A6F49_11220</name>
</gene>
<dbReference type="AlphaFoldDB" id="A0A1B7LZ32"/>
<evidence type="ECO:0000313" key="3">
    <source>
        <dbReference type="Proteomes" id="UP000078292"/>
    </source>
</evidence>
<reference evidence="2 3" key="1">
    <citation type="submission" date="2016-04" db="EMBL/GenBank/DDBJ databases">
        <title>First whole genome shotgun sequence of the bacterium Enteractinococcus sp. strain UASWS1574.</title>
        <authorList>
            <person name="Crovadore J."/>
            <person name="Chablais R."/>
            <person name="Lefort F."/>
        </authorList>
    </citation>
    <scope>NUCLEOTIDE SEQUENCE [LARGE SCALE GENOMIC DNA]</scope>
    <source>
        <strain evidence="2 3">UASWS1574</strain>
    </source>
</reference>
<evidence type="ECO:0000313" key="2">
    <source>
        <dbReference type="EMBL" id="OAV60674.1"/>
    </source>
</evidence>
<feature type="transmembrane region" description="Helical" evidence="1">
    <location>
        <begin position="150"/>
        <end position="171"/>
    </location>
</feature>
<dbReference type="OrthoDB" id="5189031at2"/>
<feature type="transmembrane region" description="Helical" evidence="1">
    <location>
        <begin position="48"/>
        <end position="65"/>
    </location>
</feature>
<keyword evidence="3" id="KW-1185">Reference proteome</keyword>
<keyword evidence="1" id="KW-0472">Membrane</keyword>
<feature type="transmembrane region" description="Helical" evidence="1">
    <location>
        <begin position="177"/>
        <end position="198"/>
    </location>
</feature>
<keyword evidence="1" id="KW-0812">Transmembrane</keyword>
<dbReference type="PANTHER" id="PTHR33802:SF1">
    <property type="entry name" value="XK-RELATED PROTEIN"/>
    <property type="match status" value="1"/>
</dbReference>
<sequence length="261" mass="27767">MPILTVFAILAAIGLAFLGSGALGGTPINQAADGALSADATPLAPAGPAFSIWSIIYAGLFGYAIYQLLPAQRQGSRHAERHAQLRPWTALSAVLNAAWIAVVQAGVLWGSVLVILVLLIVLVRIEMILRKTRTHTKTDALLTDGTFGLYLGWVCVATTANIAAWVATFGVHTFPGWQWAGVAIIAVVLIIGLVLAVYSRGRIAPALAIGWGLTWLAIARMQGQFESSIIFWAALLAAAVVLVVTVVIRITTERSYARTTW</sequence>
<accession>A0A1B7LZ32</accession>
<dbReference type="STRING" id="1837282.A6F49_11220"/>
<evidence type="ECO:0000256" key="1">
    <source>
        <dbReference type="SAM" id="Phobius"/>
    </source>
</evidence>
<feature type="transmembrane region" description="Helical" evidence="1">
    <location>
        <begin position="205"/>
        <end position="223"/>
    </location>
</feature>